<sequence length="102" mass="11355">MLTMVAEAIFPCLLLYCHSVTTSLLSSWKKSRQTSSLSHSAPFIPSTYVMTHISSSSNPLEVKQGRLSDFFHLVEFSCGDSLISAMRDTGHNFRKSLQIIVT</sequence>
<feature type="signal peptide" evidence="1">
    <location>
        <begin position="1"/>
        <end position="19"/>
    </location>
</feature>
<name>A0A4Y2KU48_ARAVE</name>
<evidence type="ECO:0000313" key="3">
    <source>
        <dbReference type="Proteomes" id="UP000499080"/>
    </source>
</evidence>
<organism evidence="2 3">
    <name type="scientific">Araneus ventricosus</name>
    <name type="common">Orbweaver spider</name>
    <name type="synonym">Epeira ventricosa</name>
    <dbReference type="NCBI Taxonomy" id="182803"/>
    <lineage>
        <taxon>Eukaryota</taxon>
        <taxon>Metazoa</taxon>
        <taxon>Ecdysozoa</taxon>
        <taxon>Arthropoda</taxon>
        <taxon>Chelicerata</taxon>
        <taxon>Arachnida</taxon>
        <taxon>Araneae</taxon>
        <taxon>Araneomorphae</taxon>
        <taxon>Entelegynae</taxon>
        <taxon>Araneoidea</taxon>
        <taxon>Araneidae</taxon>
        <taxon>Araneus</taxon>
    </lineage>
</organism>
<gene>
    <name evidence="2" type="ORF">AVEN_121119_1</name>
</gene>
<evidence type="ECO:0000313" key="2">
    <source>
        <dbReference type="EMBL" id="GBN05865.1"/>
    </source>
</evidence>
<accession>A0A4Y2KU48</accession>
<dbReference type="AlphaFoldDB" id="A0A4Y2KU48"/>
<evidence type="ECO:0000256" key="1">
    <source>
        <dbReference type="SAM" id="SignalP"/>
    </source>
</evidence>
<dbReference type="EMBL" id="BGPR01005006">
    <property type="protein sequence ID" value="GBN05865.1"/>
    <property type="molecule type" value="Genomic_DNA"/>
</dbReference>
<reference evidence="2 3" key="1">
    <citation type="journal article" date="2019" name="Sci. Rep.">
        <title>Orb-weaving spider Araneus ventricosus genome elucidates the spidroin gene catalogue.</title>
        <authorList>
            <person name="Kono N."/>
            <person name="Nakamura H."/>
            <person name="Ohtoshi R."/>
            <person name="Moran D.A.P."/>
            <person name="Shinohara A."/>
            <person name="Yoshida Y."/>
            <person name="Fujiwara M."/>
            <person name="Mori M."/>
            <person name="Tomita M."/>
            <person name="Arakawa K."/>
        </authorList>
    </citation>
    <scope>NUCLEOTIDE SEQUENCE [LARGE SCALE GENOMIC DNA]</scope>
</reference>
<feature type="chain" id="PRO_5021443330" description="Secreted protein" evidence="1">
    <location>
        <begin position="20"/>
        <end position="102"/>
    </location>
</feature>
<keyword evidence="3" id="KW-1185">Reference proteome</keyword>
<keyword evidence="1" id="KW-0732">Signal</keyword>
<proteinExistence type="predicted"/>
<comment type="caution">
    <text evidence="2">The sequence shown here is derived from an EMBL/GenBank/DDBJ whole genome shotgun (WGS) entry which is preliminary data.</text>
</comment>
<protein>
    <recommendedName>
        <fullName evidence="4">Secreted protein</fullName>
    </recommendedName>
</protein>
<evidence type="ECO:0008006" key="4">
    <source>
        <dbReference type="Google" id="ProtNLM"/>
    </source>
</evidence>
<dbReference type="Proteomes" id="UP000499080">
    <property type="component" value="Unassembled WGS sequence"/>
</dbReference>